<dbReference type="GO" id="GO:0043248">
    <property type="term" value="P:proteasome assembly"/>
    <property type="evidence" value="ECO:0007669"/>
    <property type="project" value="InterPro"/>
</dbReference>
<evidence type="ECO:0000313" key="2">
    <source>
        <dbReference type="Proteomes" id="UP000193642"/>
    </source>
</evidence>
<dbReference type="PANTHER" id="PTHR13554:SF10">
    <property type="entry name" value="26S PROTEASOME NON-ATPASE REGULATORY SUBUNIT 5"/>
    <property type="match status" value="1"/>
</dbReference>
<dbReference type="Proteomes" id="UP000193642">
    <property type="component" value="Unassembled WGS sequence"/>
</dbReference>
<reference evidence="1 2" key="1">
    <citation type="submission" date="2016-07" db="EMBL/GenBank/DDBJ databases">
        <title>Pervasive Adenine N6-methylation of Active Genes in Fungi.</title>
        <authorList>
            <consortium name="DOE Joint Genome Institute"/>
            <person name="Mondo S.J."/>
            <person name="Dannebaum R.O."/>
            <person name="Kuo R.C."/>
            <person name="Labutti K."/>
            <person name="Haridas S."/>
            <person name="Kuo A."/>
            <person name="Salamov A."/>
            <person name="Ahrendt S.R."/>
            <person name="Lipzen A."/>
            <person name="Sullivan W."/>
            <person name="Andreopoulos W.B."/>
            <person name="Clum A."/>
            <person name="Lindquist E."/>
            <person name="Daum C."/>
            <person name="Ramamoorthy G.K."/>
            <person name="Gryganskyi A."/>
            <person name="Culley D."/>
            <person name="Magnuson J.K."/>
            <person name="James T.Y."/>
            <person name="O'Malley M.A."/>
            <person name="Stajich J.E."/>
            <person name="Spatafora J.W."/>
            <person name="Visel A."/>
            <person name="Grigoriev I.V."/>
        </authorList>
    </citation>
    <scope>NUCLEOTIDE SEQUENCE [LARGE SCALE GENOMIC DNA]</scope>
    <source>
        <strain evidence="1 2">JEL800</strain>
    </source>
</reference>
<dbReference type="InterPro" id="IPR019538">
    <property type="entry name" value="PSMD5"/>
</dbReference>
<dbReference type="OrthoDB" id="10250600at2759"/>
<accession>A0A1Y2CX64</accession>
<dbReference type="SUPFAM" id="SSF48371">
    <property type="entry name" value="ARM repeat"/>
    <property type="match status" value="1"/>
</dbReference>
<dbReference type="STRING" id="329046.A0A1Y2CX64"/>
<dbReference type="InterPro" id="IPR011989">
    <property type="entry name" value="ARM-like"/>
</dbReference>
<gene>
    <name evidence="1" type="ORF">BCR33DRAFT_712599</name>
</gene>
<sequence>MTAPTGNHPDHDDDGSAILETSLSGIWYDLTQLSSAASPAAPGMLKYLQEKQLTITDFIGIIVSGQSDQSVDLACKCIAIVCKVLGLANMDESGLISDGLSHPVTRVQSLVLDLLADPSTSTEVMLSSRAIHYANYSLLSSPSLDVAQSVINLLTLTATTSPETFFSPETVSEFHYFLTPSHSNASSQTAQIRTADLLITIASKSEASFTAVETSGLLNPIAKEPLESKDVMTRLTGIELLTSLIRATHGLTFLEKSGVLTKMSEFVKATDDDVDTVLTRVAAIGFYAKLVVVLKEAVGVLETGYGFCEAICFALMQSWDGERHVSTQVRDACLVAVGNIGGSRVGLSLLVARYPGCLVGIVETGLRGTGAYKVVAVQSLSCILDNDDWERDDVSGWCERLFFQELGGMDKGILPLIKSFDEEVRIAGYACLKGVAKYSWGLNALRESGQMIAFLLDRATESTQICRKWRYSVIETILSRGDASKQALQEVIYNRFVKYVKEGPFYAEAQPQVMMASF</sequence>
<proteinExistence type="predicted"/>
<dbReference type="Pfam" id="PF10508">
    <property type="entry name" value="Proteasom_PSMB"/>
    <property type="match status" value="1"/>
</dbReference>
<organism evidence="1 2">
    <name type="scientific">Rhizoclosmatium globosum</name>
    <dbReference type="NCBI Taxonomy" id="329046"/>
    <lineage>
        <taxon>Eukaryota</taxon>
        <taxon>Fungi</taxon>
        <taxon>Fungi incertae sedis</taxon>
        <taxon>Chytridiomycota</taxon>
        <taxon>Chytridiomycota incertae sedis</taxon>
        <taxon>Chytridiomycetes</taxon>
        <taxon>Chytridiales</taxon>
        <taxon>Chytriomycetaceae</taxon>
        <taxon>Rhizoclosmatium</taxon>
    </lineage>
</organism>
<dbReference type="PANTHER" id="PTHR13554">
    <property type="entry name" value="26S PROTEASOME NON-ATPASE REGULATORY SUBUNIT 5-RELATED"/>
    <property type="match status" value="1"/>
</dbReference>
<keyword evidence="2" id="KW-1185">Reference proteome</keyword>
<comment type="caution">
    <text evidence="1">The sequence shown here is derived from an EMBL/GenBank/DDBJ whole genome shotgun (WGS) entry which is preliminary data.</text>
</comment>
<evidence type="ECO:0008006" key="3">
    <source>
        <dbReference type="Google" id="ProtNLM"/>
    </source>
</evidence>
<protein>
    <recommendedName>
        <fullName evidence="3">ARM repeat-containing protein</fullName>
    </recommendedName>
</protein>
<dbReference type="GO" id="GO:0005829">
    <property type="term" value="C:cytosol"/>
    <property type="evidence" value="ECO:0007669"/>
    <property type="project" value="TreeGrafter"/>
</dbReference>
<dbReference type="Gene3D" id="1.25.10.10">
    <property type="entry name" value="Leucine-rich Repeat Variant"/>
    <property type="match status" value="1"/>
</dbReference>
<dbReference type="EMBL" id="MCGO01000005">
    <property type="protein sequence ID" value="ORY51567.1"/>
    <property type="molecule type" value="Genomic_DNA"/>
</dbReference>
<dbReference type="AlphaFoldDB" id="A0A1Y2CX64"/>
<name>A0A1Y2CX64_9FUNG</name>
<evidence type="ECO:0000313" key="1">
    <source>
        <dbReference type="EMBL" id="ORY51567.1"/>
    </source>
</evidence>
<dbReference type="InterPro" id="IPR016024">
    <property type="entry name" value="ARM-type_fold"/>
</dbReference>